<proteinExistence type="inferred from homology"/>
<dbReference type="PATRIC" id="fig|1125699.3.peg.1433"/>
<dbReference type="Pfam" id="PF08345">
    <property type="entry name" value="YscJ_FliF_C"/>
    <property type="match status" value="1"/>
</dbReference>
<dbReference type="Proteomes" id="UP000014541">
    <property type="component" value="Unassembled WGS sequence"/>
</dbReference>
<dbReference type="GO" id="GO:0009431">
    <property type="term" value="C:bacterial-type flagellum basal body, MS ring"/>
    <property type="evidence" value="ECO:0007669"/>
    <property type="project" value="InterPro"/>
</dbReference>
<evidence type="ECO:0000313" key="14">
    <source>
        <dbReference type="Proteomes" id="UP000014541"/>
    </source>
</evidence>
<dbReference type="InterPro" id="IPR045851">
    <property type="entry name" value="AMP-bd_C_sf"/>
</dbReference>
<gene>
    <name evidence="13" type="ORF">HMPREF9194_01422</name>
</gene>
<keyword evidence="4" id="KW-1003">Cell membrane</keyword>
<comment type="similarity">
    <text evidence="3">Belongs to the FliF family.</text>
</comment>
<dbReference type="RefSeq" id="WP_016525700.1">
    <property type="nucleotide sequence ID" value="NZ_KE332518.1"/>
</dbReference>
<feature type="transmembrane region" description="Helical" evidence="10">
    <location>
        <begin position="21"/>
        <end position="44"/>
    </location>
</feature>
<evidence type="ECO:0000256" key="8">
    <source>
        <dbReference type="ARBA" id="ARBA00023143"/>
    </source>
</evidence>
<protein>
    <submittedName>
        <fullName evidence="13">Flagellar M-ring protein FliF</fullName>
    </submittedName>
</protein>
<dbReference type="PANTHER" id="PTHR30046">
    <property type="entry name" value="FLAGELLAR M-RING PROTEIN"/>
    <property type="match status" value="1"/>
</dbReference>
<evidence type="ECO:0000256" key="9">
    <source>
        <dbReference type="SAM" id="Coils"/>
    </source>
</evidence>
<evidence type="ECO:0000256" key="7">
    <source>
        <dbReference type="ARBA" id="ARBA00023136"/>
    </source>
</evidence>
<feature type="domain" description="Flagellar M-ring C-terminal" evidence="12">
    <location>
        <begin position="262"/>
        <end position="452"/>
    </location>
</feature>
<dbReference type="EMBL" id="ATFF01000006">
    <property type="protein sequence ID" value="EPF31089.1"/>
    <property type="molecule type" value="Genomic_DNA"/>
</dbReference>
<dbReference type="OrthoDB" id="304821at2"/>
<accession>S3L2T4</accession>
<organism evidence="13 14">
    <name type="scientific">Treponema maltophilum ATCC 51939</name>
    <dbReference type="NCBI Taxonomy" id="1125699"/>
    <lineage>
        <taxon>Bacteria</taxon>
        <taxon>Pseudomonadati</taxon>
        <taxon>Spirochaetota</taxon>
        <taxon>Spirochaetia</taxon>
        <taxon>Spirochaetales</taxon>
        <taxon>Treponemataceae</taxon>
        <taxon>Treponema</taxon>
    </lineage>
</organism>
<evidence type="ECO:0000313" key="13">
    <source>
        <dbReference type="EMBL" id="EPF31089.1"/>
    </source>
</evidence>
<evidence type="ECO:0000259" key="12">
    <source>
        <dbReference type="Pfam" id="PF08345"/>
    </source>
</evidence>
<keyword evidence="14" id="KW-1185">Reference proteome</keyword>
<keyword evidence="7 10" id="KW-0472">Membrane</keyword>
<evidence type="ECO:0000259" key="11">
    <source>
        <dbReference type="Pfam" id="PF01514"/>
    </source>
</evidence>
<evidence type="ECO:0000256" key="6">
    <source>
        <dbReference type="ARBA" id="ARBA00022989"/>
    </source>
</evidence>
<keyword evidence="13" id="KW-0282">Flagellum</keyword>
<dbReference type="STRING" id="1125699.HMPREF9194_01422"/>
<dbReference type="PANTHER" id="PTHR30046:SF0">
    <property type="entry name" value="FLAGELLAR M-RING PROTEIN"/>
    <property type="match status" value="1"/>
</dbReference>
<dbReference type="PRINTS" id="PR01009">
    <property type="entry name" value="FLGMRINGFLIF"/>
</dbReference>
<dbReference type="InterPro" id="IPR043427">
    <property type="entry name" value="YscJ/FliF"/>
</dbReference>
<dbReference type="Gene3D" id="3.30.300.30">
    <property type="match status" value="1"/>
</dbReference>
<feature type="transmembrane region" description="Helical" evidence="10">
    <location>
        <begin position="476"/>
        <end position="497"/>
    </location>
</feature>
<evidence type="ECO:0000256" key="2">
    <source>
        <dbReference type="ARBA" id="ARBA00004651"/>
    </source>
</evidence>
<evidence type="ECO:0000256" key="4">
    <source>
        <dbReference type="ARBA" id="ARBA00022475"/>
    </source>
</evidence>
<keyword evidence="8" id="KW-0975">Bacterial flagellum</keyword>
<dbReference type="GO" id="GO:0071973">
    <property type="term" value="P:bacterial-type flagellum-dependent cell motility"/>
    <property type="evidence" value="ECO:0007669"/>
    <property type="project" value="InterPro"/>
</dbReference>
<dbReference type="NCBIfam" id="TIGR00206">
    <property type="entry name" value="fliF"/>
    <property type="match status" value="1"/>
</dbReference>
<evidence type="ECO:0000256" key="10">
    <source>
        <dbReference type="SAM" id="Phobius"/>
    </source>
</evidence>
<comment type="caution">
    <text evidence="13">The sequence shown here is derived from an EMBL/GenBank/DDBJ whole genome shotgun (WGS) entry which is preliminary data.</text>
</comment>
<keyword evidence="13" id="KW-0966">Cell projection</keyword>
<feature type="domain" description="Flagellar M-ring N-terminal" evidence="11">
    <location>
        <begin position="46"/>
        <end position="226"/>
    </location>
</feature>
<dbReference type="InterPro" id="IPR000067">
    <property type="entry name" value="FlgMring_FliF"/>
</dbReference>
<feature type="coiled-coil region" evidence="9">
    <location>
        <begin position="500"/>
        <end position="555"/>
    </location>
</feature>
<comment type="subcellular location">
    <subcellularLocation>
        <location evidence="1">Bacterial flagellum basal body</location>
    </subcellularLocation>
    <subcellularLocation>
        <location evidence="2">Cell membrane</location>
        <topology evidence="2">Multi-pass membrane protein</topology>
    </subcellularLocation>
</comment>
<dbReference type="GO" id="GO:0003774">
    <property type="term" value="F:cytoskeletal motor activity"/>
    <property type="evidence" value="ECO:0007669"/>
    <property type="project" value="InterPro"/>
</dbReference>
<evidence type="ECO:0000256" key="5">
    <source>
        <dbReference type="ARBA" id="ARBA00022692"/>
    </source>
</evidence>
<reference evidence="13 14" key="1">
    <citation type="submission" date="2013-04" db="EMBL/GenBank/DDBJ databases">
        <title>The Genome Sequence of Treponema maltophilum ATCC 51939.</title>
        <authorList>
            <consortium name="The Broad Institute Genomics Platform"/>
            <person name="Earl A."/>
            <person name="Ward D."/>
            <person name="Feldgarden M."/>
            <person name="Gevers D."/>
            <person name="Leonetti C."/>
            <person name="Blanton J.M."/>
            <person name="Dewhirst F.E."/>
            <person name="Izard J."/>
            <person name="Walker B."/>
            <person name="Young S."/>
            <person name="Zeng Q."/>
            <person name="Gargeya S."/>
            <person name="Fitzgerald M."/>
            <person name="Haas B."/>
            <person name="Abouelleil A."/>
            <person name="Allen A.W."/>
            <person name="Alvarado L."/>
            <person name="Arachchi H.M."/>
            <person name="Berlin A.M."/>
            <person name="Chapman S.B."/>
            <person name="Gainer-Dewar J."/>
            <person name="Goldberg J."/>
            <person name="Griggs A."/>
            <person name="Gujja S."/>
            <person name="Hansen M."/>
            <person name="Howarth C."/>
            <person name="Imamovic A."/>
            <person name="Ireland A."/>
            <person name="Larimer J."/>
            <person name="McCowan C."/>
            <person name="Murphy C."/>
            <person name="Pearson M."/>
            <person name="Poon T.W."/>
            <person name="Priest M."/>
            <person name="Roberts A."/>
            <person name="Saif S."/>
            <person name="Shea T."/>
            <person name="Sisk P."/>
            <person name="Sykes S."/>
            <person name="Wortman J."/>
            <person name="Nusbaum C."/>
            <person name="Birren B."/>
        </authorList>
    </citation>
    <scope>NUCLEOTIDE SEQUENCE [LARGE SCALE GENOMIC DNA]</scope>
    <source>
        <strain evidence="13 14">ATCC 51939</strain>
    </source>
</reference>
<dbReference type="Pfam" id="PF01514">
    <property type="entry name" value="YscJ_FliF"/>
    <property type="match status" value="1"/>
</dbReference>
<dbReference type="InterPro" id="IPR006182">
    <property type="entry name" value="FliF_N_dom"/>
</dbReference>
<keyword evidence="6 10" id="KW-1133">Transmembrane helix</keyword>
<dbReference type="InterPro" id="IPR013556">
    <property type="entry name" value="Flag_M-ring_C"/>
</dbReference>
<name>S3L2T4_TREMA</name>
<dbReference type="HOGENOM" id="CLU_028108_2_0_12"/>
<evidence type="ECO:0000256" key="1">
    <source>
        <dbReference type="ARBA" id="ARBA00004117"/>
    </source>
</evidence>
<evidence type="ECO:0000256" key="3">
    <source>
        <dbReference type="ARBA" id="ARBA00007971"/>
    </source>
</evidence>
<keyword evidence="13" id="KW-0969">Cilium</keyword>
<dbReference type="AlphaFoldDB" id="S3L2T4"/>
<dbReference type="eggNOG" id="COG1766">
    <property type="taxonomic scope" value="Bacteria"/>
</dbReference>
<dbReference type="GO" id="GO:0005886">
    <property type="term" value="C:plasma membrane"/>
    <property type="evidence" value="ECO:0007669"/>
    <property type="project" value="UniProtKB-SubCell"/>
</dbReference>
<keyword evidence="5 10" id="KW-0812">Transmembrane</keyword>
<keyword evidence="9" id="KW-0175">Coiled coil</keyword>
<sequence>MNEWLKKLFLQVKELWSKWTVIQKVILIGIVAAVIVALILVSVFSSRPTTVPLFSVPVTDQAMRDKIVYRLEQENVKVYVTDAGMISVDNEATARRLRAILVREDLVPGNVDPWALFDVERWTVNDFQQNVNLQRSITAQITQHIESLDEIDRAEVVLGMPEKALFTADQKPVTASVILTIKPGSDFASPSQRKKVEGVQKLLIKAIPGLKAENITIADSAGNVLNDFDGMAEIDRVNIVAKEQKLIENLENAYREKILATLQQNFDKDRVRNLNIKIDMDMSKKEVNSTEYFPFTKRPDNKDTPYDDSEILESVTVSSQIIDKTFKGTAYNPEGPAGVEGQNPPVYSDMSNLYGVHQEKSETKNQAINTKQTQEIKSPSIDRVTVSVNIDGLWRRKTDPQTGQLLVTPANSIEREYIPVSAEDLEKAKALVQDAIGYNRDRGDSVTVTNIAVDRSAQFAAEDLAYIRSEQTRRTILLSIIAVIAVLIAFILFRIISREMERRRRLREEELLRKHQLEREKTLWEAEQAGMEVTMSVEERERAELQESVMSIAREHPEDVAMLIRTWLMEE</sequence>